<dbReference type="Gene3D" id="2.40.170.20">
    <property type="entry name" value="TonB-dependent receptor, beta-barrel domain"/>
    <property type="match status" value="1"/>
</dbReference>
<dbReference type="InterPro" id="IPR019734">
    <property type="entry name" value="TPR_rpt"/>
</dbReference>
<comment type="subcellular location">
    <subcellularLocation>
        <location evidence="1">Cell outer membrane</location>
    </subcellularLocation>
</comment>
<sequence length="1203" mass="130092">MAFGCVSAFAQEVFPRTSPRAGFIVSAKGGEELQFPAEPSWRPAFVRQDIIGGDTLRTGEIGTLGLTFADQTTIRVGRLSTLVVNEVATSGGSTELTLPSGSVWARASRGGSGVTVKTPAASAAIRGTDWSLAVVGDRTSLVVLEGVVVFSNPQGSVTVHQGEGATARIGERPTKTVLVRPDDREQMMFYLELRGLFRSLPAGNLDGAARRAERSRLAAIPAETRTTEDWIAVAENGLGYDRRDVVVQAVAEARSRLGGRPNARLDLVEAMLAASAKRYEEAARLFSRAAAGTGGRQKVTARCGYYAASVLADPKRDLTLPKTGSADQDVCAAYVTAFGTGLEDAEKILRQSEQRSPDHLLSSLLSAQVSLLLNRRDEMRATVARMVATDPDSPETLLASGYLKLSIDSDIEGAVADFSRGVEIAPGDAELWNGLGLAQSERDATREAEFAFRQAIEADPDDALGYSNFATFLLDQSRVEEAGALLDKALALDPSFSAAYTAKGRYFLQKGDEAKALEFLLAGSAADPAAAQGLLALAIGQYQSGDLEVAAQALDNADRLDRNDPITSMVRTAIAVDQLQADAAITHAREAVRRYRNRGGYFAALASTRSGGSYLGQAYRLLGLEDWGRFYTDRVFDPFSGTGYFDQSAAYRPNIFFSRPTLDQIQGEVSDAAGSLVLQGLFFDPLAVSGRLGRIDLLRRPFLDAEVGGSVIHRDGRTGWGQEASVQAFSNVPVPTSISLTFNRERTSNPDGFGGENSYLASGFVGMQPNAENRFLFWGTLSSASPDLFALNLAQFDSDEQTVKSYQVGAGWSHTFSYQNVLTGAVVATRARDVQDRYQFSSTIDPVFGLLLTNEMIFNQRTRADTITGALGHTFGWGDFTLRTGIEAQRGRIDSFTATSITFAIPGIGLSISDDVSQEDSVYFNLGRAYTNLMWQPSDRFEMEAGVQAHLIDIRSGSRDTYVDPRIGAAFSPANGHWLRAAWRRDTETSAGFTLSPITTVGLLPHALPVSLGGRRDTTALRWDAEWTPHIFTAVEYQNQRARDLDIPFPDNLDQYALEEGRIDYITATANIWLTHGIGVFGTVGVADSSTDDGAGGDIDLPFVPKRFGRAGVTFVHPSRIRFSLIENYIGSRFDAPGGIEVDAVWTTDAMASYETPDRRFLFSLSALNLFDEQYDLVAARPGNNEAVPGTGRTFAGSLKVRF</sequence>
<evidence type="ECO:0000256" key="2">
    <source>
        <dbReference type="ARBA" id="ARBA00023136"/>
    </source>
</evidence>
<keyword evidence="2" id="KW-0472">Membrane</keyword>
<dbReference type="Gene3D" id="1.25.40.10">
    <property type="entry name" value="Tetratricopeptide repeat domain"/>
    <property type="match status" value="1"/>
</dbReference>
<reference evidence="6" key="1">
    <citation type="journal article" date="2014" name="Int. J. Syst. Evol. Microbiol.">
        <title>Complete genome sequence of Corynebacterium casei LMG S-19264T (=DSM 44701T), isolated from a smear-ripened cheese.</title>
        <authorList>
            <consortium name="US DOE Joint Genome Institute (JGI-PGF)"/>
            <person name="Walter F."/>
            <person name="Albersmeier A."/>
            <person name="Kalinowski J."/>
            <person name="Ruckert C."/>
        </authorList>
    </citation>
    <scope>NUCLEOTIDE SEQUENCE</scope>
    <source>
        <strain evidence="6">CCM 7684</strain>
    </source>
</reference>
<evidence type="ECO:0000256" key="3">
    <source>
        <dbReference type="ARBA" id="ARBA00023237"/>
    </source>
</evidence>
<gene>
    <name evidence="6" type="ORF">GCM10007276_18510</name>
</gene>
<dbReference type="PROSITE" id="PS50005">
    <property type="entry name" value="TPR"/>
    <property type="match status" value="1"/>
</dbReference>
<dbReference type="InterPro" id="IPR011990">
    <property type="entry name" value="TPR-like_helical_dom_sf"/>
</dbReference>
<evidence type="ECO:0000313" key="6">
    <source>
        <dbReference type="EMBL" id="GGE41441.1"/>
    </source>
</evidence>
<dbReference type="SUPFAM" id="SSF48452">
    <property type="entry name" value="TPR-like"/>
    <property type="match status" value="2"/>
</dbReference>
<dbReference type="GO" id="GO:0009279">
    <property type="term" value="C:cell outer membrane"/>
    <property type="evidence" value="ECO:0007669"/>
    <property type="project" value="UniProtKB-SubCell"/>
</dbReference>
<evidence type="ECO:0000259" key="5">
    <source>
        <dbReference type="Pfam" id="PF04773"/>
    </source>
</evidence>
<comment type="caution">
    <text evidence="6">The sequence shown here is derived from an EMBL/GenBank/DDBJ whole genome shotgun (WGS) entry which is preliminary data.</text>
</comment>
<evidence type="ECO:0000313" key="7">
    <source>
        <dbReference type="Proteomes" id="UP000602745"/>
    </source>
</evidence>
<dbReference type="PANTHER" id="PTHR38731">
    <property type="entry name" value="LIPL45-RELATED LIPOPROTEIN-RELATED"/>
    <property type="match status" value="1"/>
</dbReference>
<name>A0A8J2YDY7_9RHOB</name>
<accession>A0A8J2YDY7</accession>
<proteinExistence type="predicted"/>
<dbReference type="InterPro" id="IPR036942">
    <property type="entry name" value="Beta-barrel_TonB_sf"/>
</dbReference>
<dbReference type="Gene3D" id="2.60.120.1440">
    <property type="match status" value="1"/>
</dbReference>
<dbReference type="SUPFAM" id="SSF56935">
    <property type="entry name" value="Porins"/>
    <property type="match status" value="1"/>
</dbReference>
<keyword evidence="3" id="KW-0998">Cell outer membrane</keyword>
<feature type="repeat" description="TPR" evidence="4">
    <location>
        <begin position="429"/>
        <end position="462"/>
    </location>
</feature>
<dbReference type="SMART" id="SM00028">
    <property type="entry name" value="TPR"/>
    <property type="match status" value="4"/>
</dbReference>
<dbReference type="Pfam" id="PF04773">
    <property type="entry name" value="FecR"/>
    <property type="match status" value="1"/>
</dbReference>
<organism evidence="6 7">
    <name type="scientific">Agaricicola taiwanensis</name>
    <dbReference type="NCBI Taxonomy" id="591372"/>
    <lineage>
        <taxon>Bacteria</taxon>
        <taxon>Pseudomonadati</taxon>
        <taxon>Pseudomonadota</taxon>
        <taxon>Alphaproteobacteria</taxon>
        <taxon>Rhodobacterales</taxon>
        <taxon>Paracoccaceae</taxon>
        <taxon>Agaricicola</taxon>
    </lineage>
</organism>
<reference evidence="6" key="2">
    <citation type="submission" date="2020-09" db="EMBL/GenBank/DDBJ databases">
        <authorList>
            <person name="Sun Q."/>
            <person name="Sedlacek I."/>
        </authorList>
    </citation>
    <scope>NUCLEOTIDE SEQUENCE</scope>
    <source>
        <strain evidence="6">CCM 7684</strain>
    </source>
</reference>
<keyword evidence="4" id="KW-0802">TPR repeat</keyword>
<dbReference type="Pfam" id="PF13181">
    <property type="entry name" value="TPR_8"/>
    <property type="match status" value="1"/>
</dbReference>
<dbReference type="EMBL" id="BMCP01000002">
    <property type="protein sequence ID" value="GGE41441.1"/>
    <property type="molecule type" value="Genomic_DNA"/>
</dbReference>
<dbReference type="InterPro" id="IPR006860">
    <property type="entry name" value="FecR"/>
</dbReference>
<protein>
    <submittedName>
        <fullName evidence="6">TonB-dependent receptor</fullName>
    </submittedName>
</protein>
<keyword evidence="6" id="KW-0675">Receptor</keyword>
<evidence type="ECO:0000256" key="4">
    <source>
        <dbReference type="PROSITE-ProRule" id="PRU00339"/>
    </source>
</evidence>
<dbReference type="Proteomes" id="UP000602745">
    <property type="component" value="Unassembled WGS sequence"/>
</dbReference>
<keyword evidence="7" id="KW-1185">Reference proteome</keyword>
<dbReference type="AlphaFoldDB" id="A0A8J2YDY7"/>
<feature type="domain" description="FecR protein" evidence="5">
    <location>
        <begin position="54"/>
        <end position="148"/>
    </location>
</feature>
<evidence type="ECO:0000256" key="1">
    <source>
        <dbReference type="ARBA" id="ARBA00004442"/>
    </source>
</evidence>